<evidence type="ECO:0000259" key="2">
    <source>
        <dbReference type="PROSITE" id="PS50943"/>
    </source>
</evidence>
<evidence type="ECO:0000256" key="1">
    <source>
        <dbReference type="ARBA" id="ARBA00023125"/>
    </source>
</evidence>
<accession>A0ABT1SEU8</accession>
<evidence type="ECO:0000313" key="3">
    <source>
        <dbReference type="EMBL" id="MCQ4925017.1"/>
    </source>
</evidence>
<dbReference type="InterPro" id="IPR050807">
    <property type="entry name" value="TransReg_Diox_bact_type"/>
</dbReference>
<keyword evidence="1" id="KW-0238">DNA-binding</keyword>
<comment type="caution">
    <text evidence="3">The sequence shown here is derived from an EMBL/GenBank/DDBJ whole genome shotgun (WGS) entry which is preliminary data.</text>
</comment>
<gene>
    <name evidence="3" type="ORF">NE686_18090</name>
</gene>
<dbReference type="Proteomes" id="UP001524478">
    <property type="component" value="Unassembled WGS sequence"/>
</dbReference>
<protein>
    <submittedName>
        <fullName evidence="3">Helix-turn-helix transcriptional regulator</fullName>
    </submittedName>
</protein>
<dbReference type="SMART" id="SM00530">
    <property type="entry name" value="HTH_XRE"/>
    <property type="match status" value="1"/>
</dbReference>
<dbReference type="Pfam" id="PF01381">
    <property type="entry name" value="HTH_3"/>
    <property type="match status" value="1"/>
</dbReference>
<organism evidence="3 4">
    <name type="scientific">Tissierella carlieri</name>
    <dbReference type="NCBI Taxonomy" id="689904"/>
    <lineage>
        <taxon>Bacteria</taxon>
        <taxon>Bacillati</taxon>
        <taxon>Bacillota</taxon>
        <taxon>Tissierellia</taxon>
        <taxon>Tissierellales</taxon>
        <taxon>Tissierellaceae</taxon>
        <taxon>Tissierella</taxon>
    </lineage>
</organism>
<dbReference type="CDD" id="cd00093">
    <property type="entry name" value="HTH_XRE"/>
    <property type="match status" value="1"/>
</dbReference>
<reference evidence="3 4" key="1">
    <citation type="submission" date="2022-06" db="EMBL/GenBank/DDBJ databases">
        <title>Isolation of gut microbiota from human fecal samples.</title>
        <authorList>
            <person name="Pamer E.G."/>
            <person name="Barat B."/>
            <person name="Waligurski E."/>
            <person name="Medina S."/>
            <person name="Paddock L."/>
            <person name="Mostad J."/>
        </authorList>
    </citation>
    <scope>NUCLEOTIDE SEQUENCE [LARGE SCALE GENOMIC DNA]</scope>
    <source>
        <strain evidence="3 4">DFI.7.95</strain>
    </source>
</reference>
<proteinExistence type="predicted"/>
<dbReference type="InterPro" id="IPR001387">
    <property type="entry name" value="Cro/C1-type_HTH"/>
</dbReference>
<dbReference type="PROSITE" id="PS50943">
    <property type="entry name" value="HTH_CROC1"/>
    <property type="match status" value="1"/>
</dbReference>
<dbReference type="Gene3D" id="1.10.260.40">
    <property type="entry name" value="lambda repressor-like DNA-binding domains"/>
    <property type="match status" value="1"/>
</dbReference>
<dbReference type="SUPFAM" id="SSF47413">
    <property type="entry name" value="lambda repressor-like DNA-binding domains"/>
    <property type="match status" value="1"/>
</dbReference>
<feature type="domain" description="HTH cro/C1-type" evidence="2">
    <location>
        <begin position="9"/>
        <end position="63"/>
    </location>
</feature>
<evidence type="ECO:0000313" key="4">
    <source>
        <dbReference type="Proteomes" id="UP001524478"/>
    </source>
</evidence>
<sequence>MILQIGGNVRNIRKIKGFSIDEIRELTGLSKSTISDLENDKSNPTIETLNRLSQALSIDIIELFKKELNDTEPCNAVSNSIKLENKDNFIELISRDNTNDEDIERIALFYIIAENEDLYSNVEGIYNFEKHGITPYIALSENGRYDFHGSSRSLLKIAYNLYDGYPADILGTLYNLDENDYRIALNAINIRLRGNGIEI</sequence>
<dbReference type="PANTHER" id="PTHR46797">
    <property type="entry name" value="HTH-TYPE TRANSCRIPTIONAL REGULATOR"/>
    <property type="match status" value="1"/>
</dbReference>
<name>A0ABT1SEU8_9FIRM</name>
<dbReference type="InterPro" id="IPR045721">
    <property type="entry name" value="DUF6075"/>
</dbReference>
<dbReference type="PANTHER" id="PTHR46797:SF2">
    <property type="entry name" value="TRANSCRIPTIONAL REGULATOR"/>
    <property type="match status" value="1"/>
</dbReference>
<dbReference type="EMBL" id="JANGAC010000017">
    <property type="protein sequence ID" value="MCQ4925017.1"/>
    <property type="molecule type" value="Genomic_DNA"/>
</dbReference>
<keyword evidence="4" id="KW-1185">Reference proteome</keyword>
<dbReference type="InterPro" id="IPR010982">
    <property type="entry name" value="Lambda_DNA-bd_dom_sf"/>
</dbReference>
<dbReference type="Pfam" id="PF19552">
    <property type="entry name" value="DUF6075"/>
    <property type="match status" value="1"/>
</dbReference>